<dbReference type="Pfam" id="PF13338">
    <property type="entry name" value="AbiEi_4"/>
    <property type="match status" value="1"/>
</dbReference>
<organism evidence="2 3">
    <name type="scientific">Natronoglycomyces albus</name>
    <dbReference type="NCBI Taxonomy" id="2811108"/>
    <lineage>
        <taxon>Bacteria</taxon>
        <taxon>Bacillati</taxon>
        <taxon>Actinomycetota</taxon>
        <taxon>Actinomycetes</taxon>
        <taxon>Glycomycetales</taxon>
        <taxon>Glycomycetaceae</taxon>
        <taxon>Natronoglycomyces</taxon>
    </lineage>
</organism>
<evidence type="ECO:0000259" key="1">
    <source>
        <dbReference type="Pfam" id="PF13338"/>
    </source>
</evidence>
<protein>
    <submittedName>
        <fullName evidence="2">Type IV toxin-antitoxin system AbiEi family antitoxin domain-containing protein</fullName>
    </submittedName>
</protein>
<feature type="domain" description="AbiEi antitoxin N-terminal" evidence="1">
    <location>
        <begin position="11"/>
        <end position="45"/>
    </location>
</feature>
<keyword evidence="3" id="KW-1185">Reference proteome</keyword>
<evidence type="ECO:0000313" key="3">
    <source>
        <dbReference type="Proteomes" id="UP000662939"/>
    </source>
</evidence>
<dbReference type="InterPro" id="IPR025159">
    <property type="entry name" value="AbiEi_N"/>
</dbReference>
<proteinExistence type="predicted"/>
<dbReference type="Proteomes" id="UP000662939">
    <property type="component" value="Chromosome"/>
</dbReference>
<accession>A0A895XQP1</accession>
<evidence type="ECO:0000313" key="2">
    <source>
        <dbReference type="EMBL" id="QSB06032.1"/>
    </source>
</evidence>
<gene>
    <name evidence="2" type="ORF">JQS30_03660</name>
</gene>
<dbReference type="RefSeq" id="WP_213172043.1">
    <property type="nucleotide sequence ID" value="NZ_CP070496.1"/>
</dbReference>
<dbReference type="EMBL" id="CP070496">
    <property type="protein sequence ID" value="QSB06032.1"/>
    <property type="molecule type" value="Genomic_DNA"/>
</dbReference>
<sequence>MTFQLDELPATFTLPEVIAAGGSRRAVYSWRDSGKVVQISRGVYRKADAAETAYLDVLAAARRAPRGVVCLVSALALHELTDEIPPAVQLAVPRGVNPPSITYPPVETHRFDAATFDIGKQLFDVAPGESVNVYSPERAIADAMRLRHLVGENVALAALRSYLAEKRGQPAELMNVARSLGRASVLADAMRVLLS</sequence>
<reference evidence="2" key="1">
    <citation type="submission" date="2021-02" db="EMBL/GenBank/DDBJ databases">
        <title>Natronoglycomyces albus gen. nov., sp. nov, a haloalkaliphilic actinobacterium from a soda solonchak soil.</title>
        <authorList>
            <person name="Sorokin D.Y."/>
            <person name="Khijniak T.V."/>
            <person name="Zakharycheva A.P."/>
            <person name="Boueva O.V."/>
            <person name="Ariskina E.V."/>
            <person name="Hahnke R.L."/>
            <person name="Bunk B."/>
            <person name="Sproer C."/>
            <person name="Schumann P."/>
            <person name="Evtushenko L.I."/>
            <person name="Kublanov I.V."/>
        </authorList>
    </citation>
    <scope>NUCLEOTIDE SEQUENCE</scope>
    <source>
        <strain evidence="2">DSM 106290</strain>
    </source>
</reference>
<name>A0A895XQP1_9ACTN</name>
<dbReference type="KEGG" id="nav:JQS30_03660"/>
<dbReference type="AlphaFoldDB" id="A0A895XQP1"/>